<keyword evidence="3" id="KW-1185">Reference proteome</keyword>
<accession>A0A2H3DJT5</accession>
<dbReference type="AlphaFoldDB" id="A0A2H3DJT5"/>
<dbReference type="Proteomes" id="UP000217790">
    <property type="component" value="Unassembled WGS sequence"/>
</dbReference>
<dbReference type="OrthoDB" id="3263651at2759"/>
<gene>
    <name evidence="2" type="ORF">ARMGADRAFT_1079574</name>
</gene>
<protein>
    <submittedName>
        <fullName evidence="2">Uncharacterized protein</fullName>
    </submittedName>
</protein>
<reference evidence="3" key="1">
    <citation type="journal article" date="2017" name="Nat. Ecol. Evol.">
        <title>Genome expansion and lineage-specific genetic innovations in the forest pathogenic fungi Armillaria.</title>
        <authorList>
            <person name="Sipos G."/>
            <person name="Prasanna A.N."/>
            <person name="Walter M.C."/>
            <person name="O'Connor E."/>
            <person name="Balint B."/>
            <person name="Krizsan K."/>
            <person name="Kiss B."/>
            <person name="Hess J."/>
            <person name="Varga T."/>
            <person name="Slot J."/>
            <person name="Riley R."/>
            <person name="Boka B."/>
            <person name="Rigling D."/>
            <person name="Barry K."/>
            <person name="Lee J."/>
            <person name="Mihaltcheva S."/>
            <person name="LaButti K."/>
            <person name="Lipzen A."/>
            <person name="Waldron R."/>
            <person name="Moloney N.M."/>
            <person name="Sperisen C."/>
            <person name="Kredics L."/>
            <person name="Vagvoelgyi C."/>
            <person name="Patrignani A."/>
            <person name="Fitzpatrick D."/>
            <person name="Nagy I."/>
            <person name="Doyle S."/>
            <person name="Anderson J.B."/>
            <person name="Grigoriev I.V."/>
            <person name="Gueldener U."/>
            <person name="Muensterkoetter M."/>
            <person name="Nagy L.G."/>
        </authorList>
    </citation>
    <scope>NUCLEOTIDE SEQUENCE [LARGE SCALE GENOMIC DNA]</scope>
    <source>
        <strain evidence="3">Ar21-2</strain>
    </source>
</reference>
<keyword evidence="1" id="KW-0472">Membrane</keyword>
<evidence type="ECO:0000313" key="3">
    <source>
        <dbReference type="Proteomes" id="UP000217790"/>
    </source>
</evidence>
<dbReference type="InParanoid" id="A0A2H3DJT5"/>
<name>A0A2H3DJT5_ARMGA</name>
<dbReference type="EMBL" id="KZ293655">
    <property type="protein sequence ID" value="PBK94104.1"/>
    <property type="molecule type" value="Genomic_DNA"/>
</dbReference>
<evidence type="ECO:0000256" key="1">
    <source>
        <dbReference type="SAM" id="Phobius"/>
    </source>
</evidence>
<organism evidence="2 3">
    <name type="scientific">Armillaria gallica</name>
    <name type="common">Bulbous honey fungus</name>
    <name type="synonym">Armillaria bulbosa</name>
    <dbReference type="NCBI Taxonomy" id="47427"/>
    <lineage>
        <taxon>Eukaryota</taxon>
        <taxon>Fungi</taxon>
        <taxon>Dikarya</taxon>
        <taxon>Basidiomycota</taxon>
        <taxon>Agaricomycotina</taxon>
        <taxon>Agaricomycetes</taxon>
        <taxon>Agaricomycetidae</taxon>
        <taxon>Agaricales</taxon>
        <taxon>Marasmiineae</taxon>
        <taxon>Physalacriaceae</taxon>
        <taxon>Armillaria</taxon>
    </lineage>
</organism>
<feature type="transmembrane region" description="Helical" evidence="1">
    <location>
        <begin position="21"/>
        <end position="46"/>
    </location>
</feature>
<proteinExistence type="predicted"/>
<keyword evidence="1" id="KW-0812">Transmembrane</keyword>
<keyword evidence="1" id="KW-1133">Transmembrane helix</keyword>
<sequence length="114" mass="12678">MNRPYAHILSSKSTSLSRGTFIWADIFISVPLLVKFLSTLAIPQLLTVIQGFNSCLIPISSASLRRWMTEPDPNIRSEFSLGKVVMHPYGVMSYAIAFVDKSLSTEPLPAGDYR</sequence>
<evidence type="ECO:0000313" key="2">
    <source>
        <dbReference type="EMBL" id="PBK94104.1"/>
    </source>
</evidence>